<evidence type="ECO:0000313" key="2">
    <source>
        <dbReference type="Proteomes" id="UP000681720"/>
    </source>
</evidence>
<protein>
    <submittedName>
        <fullName evidence="1">Uncharacterized protein</fullName>
    </submittedName>
</protein>
<name>A0A8S3HQF1_9BILA</name>
<dbReference type="Proteomes" id="UP000681720">
    <property type="component" value="Unassembled WGS sequence"/>
</dbReference>
<proteinExistence type="predicted"/>
<feature type="non-terminal residue" evidence="1">
    <location>
        <position position="18"/>
    </location>
</feature>
<dbReference type="AlphaFoldDB" id="A0A8S3HQF1"/>
<accession>A0A8S3HQF1</accession>
<reference evidence="1" key="1">
    <citation type="submission" date="2021-02" db="EMBL/GenBank/DDBJ databases">
        <authorList>
            <person name="Nowell W R."/>
        </authorList>
    </citation>
    <scope>NUCLEOTIDE SEQUENCE</scope>
</reference>
<dbReference type="EMBL" id="CAJOBJ010331406">
    <property type="protein sequence ID" value="CAF5183218.1"/>
    <property type="molecule type" value="Genomic_DNA"/>
</dbReference>
<organism evidence="1 2">
    <name type="scientific">Rotaria magnacalcarata</name>
    <dbReference type="NCBI Taxonomy" id="392030"/>
    <lineage>
        <taxon>Eukaryota</taxon>
        <taxon>Metazoa</taxon>
        <taxon>Spiralia</taxon>
        <taxon>Gnathifera</taxon>
        <taxon>Rotifera</taxon>
        <taxon>Eurotatoria</taxon>
        <taxon>Bdelloidea</taxon>
        <taxon>Philodinida</taxon>
        <taxon>Philodinidae</taxon>
        <taxon>Rotaria</taxon>
    </lineage>
</organism>
<comment type="caution">
    <text evidence="1">The sequence shown here is derived from an EMBL/GenBank/DDBJ whole genome shotgun (WGS) entry which is preliminary data.</text>
</comment>
<gene>
    <name evidence="1" type="ORF">GIL414_LOCUS70048</name>
</gene>
<evidence type="ECO:0000313" key="1">
    <source>
        <dbReference type="EMBL" id="CAF5183218.1"/>
    </source>
</evidence>
<sequence>MARRGEAAMSNSPAWRGG</sequence>